<proteinExistence type="predicted"/>
<dbReference type="Pfam" id="PF14302">
    <property type="entry name" value="DUF4377"/>
    <property type="match status" value="1"/>
</dbReference>
<organism evidence="3 4">
    <name type="scientific">Faecalibacter bovis</name>
    <dbReference type="NCBI Taxonomy" id="2898187"/>
    <lineage>
        <taxon>Bacteria</taxon>
        <taxon>Pseudomonadati</taxon>
        <taxon>Bacteroidota</taxon>
        <taxon>Flavobacteriia</taxon>
        <taxon>Flavobacteriales</taxon>
        <taxon>Weeksellaceae</taxon>
        <taxon>Faecalibacter</taxon>
    </lineage>
</organism>
<sequence>MIKLYFGCLIGLLSLNACNTTQNLGKDEVLMYIAAEQVDCVGVVPMKCLQVKESKDDNWTYFYSAIDGFSYESGYEYELLIKKTKVSDPVPADASSIQYHLIKVLKKTKK</sequence>
<dbReference type="EMBL" id="CP072842">
    <property type="protein sequence ID" value="QTV06778.1"/>
    <property type="molecule type" value="Genomic_DNA"/>
</dbReference>
<feature type="chain" id="PRO_5047191927" evidence="1">
    <location>
        <begin position="20"/>
        <end position="110"/>
    </location>
</feature>
<reference evidence="4" key="2">
    <citation type="submission" date="2021-04" db="EMBL/GenBank/DDBJ databases">
        <title>Taxonomy of Flavobacteriaceae bacterium ZY171143.</title>
        <authorList>
            <person name="Li F."/>
        </authorList>
    </citation>
    <scope>NUCLEOTIDE SEQUENCE [LARGE SCALE GENOMIC DNA]</scope>
    <source>
        <strain evidence="4">ZY171143</strain>
    </source>
</reference>
<dbReference type="RefSeq" id="WP_230477554.1">
    <property type="nucleotide sequence ID" value="NZ_CP072842.1"/>
</dbReference>
<evidence type="ECO:0000259" key="2">
    <source>
        <dbReference type="Pfam" id="PF14302"/>
    </source>
</evidence>
<accession>A0ABX7XFR3</accession>
<evidence type="ECO:0000313" key="4">
    <source>
        <dbReference type="Proteomes" id="UP000672011"/>
    </source>
</evidence>
<dbReference type="Proteomes" id="UP000672011">
    <property type="component" value="Chromosome"/>
</dbReference>
<gene>
    <name evidence="3" type="ORF">J9309_05540</name>
</gene>
<keyword evidence="4" id="KW-1185">Reference proteome</keyword>
<keyword evidence="1" id="KW-0732">Signal</keyword>
<feature type="signal peptide" evidence="1">
    <location>
        <begin position="1"/>
        <end position="19"/>
    </location>
</feature>
<evidence type="ECO:0000256" key="1">
    <source>
        <dbReference type="SAM" id="SignalP"/>
    </source>
</evidence>
<dbReference type="InterPro" id="IPR025485">
    <property type="entry name" value="DUF4377"/>
</dbReference>
<protein>
    <submittedName>
        <fullName evidence="3">DUF4377 domain-containing protein</fullName>
    </submittedName>
</protein>
<feature type="domain" description="DUF4377" evidence="2">
    <location>
        <begin position="32"/>
        <end position="107"/>
    </location>
</feature>
<reference evidence="3 4" key="1">
    <citation type="journal article" date="2021" name="Int. J. Syst. Evol. Microbiol.">
        <title>Faecalibacter bovis sp. nov., isolated from cow faeces.</title>
        <authorList>
            <person name="Li F."/>
            <person name="Zhao W."/>
            <person name="Hong Q."/>
            <person name="Shao Q."/>
            <person name="Song J."/>
            <person name="Yang S."/>
        </authorList>
    </citation>
    <scope>NUCLEOTIDE SEQUENCE [LARGE SCALE GENOMIC DNA]</scope>
    <source>
        <strain evidence="3 4">ZY171143</strain>
    </source>
</reference>
<evidence type="ECO:0000313" key="3">
    <source>
        <dbReference type="EMBL" id="QTV06778.1"/>
    </source>
</evidence>
<name>A0ABX7XFR3_9FLAO</name>